<evidence type="ECO:0000259" key="2">
    <source>
        <dbReference type="Pfam" id="PF09458"/>
    </source>
</evidence>
<name>A0A6J8CY94_MYTCO</name>
<organism evidence="3 4">
    <name type="scientific">Mytilus coruscus</name>
    <name type="common">Sea mussel</name>
    <dbReference type="NCBI Taxonomy" id="42192"/>
    <lineage>
        <taxon>Eukaryota</taxon>
        <taxon>Metazoa</taxon>
        <taxon>Spiralia</taxon>
        <taxon>Lophotrochozoa</taxon>
        <taxon>Mollusca</taxon>
        <taxon>Bivalvia</taxon>
        <taxon>Autobranchia</taxon>
        <taxon>Pteriomorphia</taxon>
        <taxon>Mytilida</taxon>
        <taxon>Mytiloidea</taxon>
        <taxon>Mytilidae</taxon>
        <taxon>Mytilinae</taxon>
        <taxon>Mytilus</taxon>
    </lineage>
</organism>
<keyword evidence="4" id="KW-1185">Reference proteome</keyword>
<dbReference type="InterPro" id="IPR037221">
    <property type="entry name" value="H-type_lectin_dom_sf"/>
</dbReference>
<dbReference type="Pfam" id="PF09458">
    <property type="entry name" value="H_lectin"/>
    <property type="match status" value="1"/>
</dbReference>
<dbReference type="OrthoDB" id="6109248at2759"/>
<evidence type="ECO:0000313" key="4">
    <source>
        <dbReference type="Proteomes" id="UP000507470"/>
    </source>
</evidence>
<reference evidence="3 4" key="1">
    <citation type="submission" date="2020-06" db="EMBL/GenBank/DDBJ databases">
        <authorList>
            <person name="Li R."/>
            <person name="Bekaert M."/>
        </authorList>
    </citation>
    <scope>NUCLEOTIDE SEQUENCE [LARGE SCALE GENOMIC DNA]</scope>
    <source>
        <strain evidence="4">wild</strain>
    </source>
</reference>
<dbReference type="InterPro" id="IPR019019">
    <property type="entry name" value="H-type_lectin_domain"/>
</dbReference>
<dbReference type="Gene3D" id="2.60.40.2080">
    <property type="match status" value="1"/>
</dbReference>
<gene>
    <name evidence="3" type="ORF">MCOR_34114</name>
</gene>
<evidence type="ECO:0000313" key="3">
    <source>
        <dbReference type="EMBL" id="CAC5399890.1"/>
    </source>
</evidence>
<evidence type="ECO:0000256" key="1">
    <source>
        <dbReference type="SAM" id="MobiDB-lite"/>
    </source>
</evidence>
<dbReference type="GO" id="GO:0007155">
    <property type="term" value="P:cell adhesion"/>
    <property type="evidence" value="ECO:0007669"/>
    <property type="project" value="InterPro"/>
</dbReference>
<feature type="domain" description="H-type lectin" evidence="2">
    <location>
        <begin position="212"/>
        <end position="276"/>
    </location>
</feature>
<dbReference type="GO" id="GO:0030246">
    <property type="term" value="F:carbohydrate binding"/>
    <property type="evidence" value="ECO:0007669"/>
    <property type="project" value="InterPro"/>
</dbReference>
<dbReference type="Gene3D" id="1.10.287.1490">
    <property type="match status" value="1"/>
</dbReference>
<sequence length="282" mass="31854">MTVTNLKRSSDSETKGQNSPITWFILQQVNALGERLEKLRDKAEKSKENNQALQKDVEDLKKKQGGSEYAAESLTEMRKDIKQLRKKVNGIDELKKQIKKLVTQSETQGTNTAANQNNIKHIRTEVNQVKSKTKAIQSTGNNNKGKISRLRSKLTGLEQSVKARQKIVDGKITSFQRQVNTAMDKATRPRKGCQSGTFGAHAYPQVKFPASRDIKFNPQFDATPSLVYGLYLYDTWKDTNPRLSTYIRGLTRNGFNLVITTFSNTVMWGAHISWMACPKTIL</sequence>
<protein>
    <recommendedName>
        <fullName evidence="2">H-type lectin domain-containing protein</fullName>
    </recommendedName>
</protein>
<proteinExistence type="predicted"/>
<feature type="region of interest" description="Disordered" evidence="1">
    <location>
        <begin position="42"/>
        <end position="71"/>
    </location>
</feature>
<dbReference type="EMBL" id="CACVKT020006119">
    <property type="protein sequence ID" value="CAC5399890.1"/>
    <property type="molecule type" value="Genomic_DNA"/>
</dbReference>
<dbReference type="AlphaFoldDB" id="A0A6J8CY94"/>
<dbReference type="SUPFAM" id="SSF141086">
    <property type="entry name" value="Agglutinin HPA-like"/>
    <property type="match status" value="1"/>
</dbReference>
<dbReference type="Proteomes" id="UP000507470">
    <property type="component" value="Unassembled WGS sequence"/>
</dbReference>
<accession>A0A6J8CY94</accession>